<proteinExistence type="predicted"/>
<protein>
    <submittedName>
        <fullName evidence="1">Uncharacterized protein</fullName>
    </submittedName>
</protein>
<reference evidence="1" key="1">
    <citation type="submission" date="2023-04" db="EMBL/GenBank/DDBJ databases">
        <title>A chromosome-level genome assembly of the parasitoid wasp Eretmocerus hayati.</title>
        <authorList>
            <person name="Zhong Y."/>
            <person name="Liu S."/>
            <person name="Liu Y."/>
        </authorList>
    </citation>
    <scope>NUCLEOTIDE SEQUENCE</scope>
    <source>
        <strain evidence="1">ZJU_SS_LIU_2023</strain>
    </source>
</reference>
<dbReference type="EMBL" id="CM056741">
    <property type="protein sequence ID" value="KAJ8682642.1"/>
    <property type="molecule type" value="Genomic_DNA"/>
</dbReference>
<dbReference type="Proteomes" id="UP001239111">
    <property type="component" value="Chromosome 1"/>
</dbReference>
<organism evidence="1 2">
    <name type="scientific">Eretmocerus hayati</name>
    <dbReference type="NCBI Taxonomy" id="131215"/>
    <lineage>
        <taxon>Eukaryota</taxon>
        <taxon>Metazoa</taxon>
        <taxon>Ecdysozoa</taxon>
        <taxon>Arthropoda</taxon>
        <taxon>Hexapoda</taxon>
        <taxon>Insecta</taxon>
        <taxon>Pterygota</taxon>
        <taxon>Neoptera</taxon>
        <taxon>Endopterygota</taxon>
        <taxon>Hymenoptera</taxon>
        <taxon>Apocrita</taxon>
        <taxon>Proctotrupomorpha</taxon>
        <taxon>Chalcidoidea</taxon>
        <taxon>Aphelinidae</taxon>
        <taxon>Aphelininae</taxon>
        <taxon>Eretmocerus</taxon>
    </lineage>
</organism>
<gene>
    <name evidence="1" type="ORF">QAD02_018434</name>
</gene>
<sequence length="402" mass="43368">MNNGGGSTKNVCTQCNRPVKRGESSLQCQICASLTHLTCAPSTSTQNFHCSVCDSLPNCHTPSRPSSCPLSSPLVSPVTEAPPIIGLETTPPLQLQAISQVRIPTSRKRSATSPPSLAASRAKVLCSRESAVQDRSILPSEMDPLEPPAFLNDPNVPEHMKMLGEFIHSSNVKLSTSINGQLTQMNTRLTEIAGSTAQNTQAISELRTEVRSSRSLIDPCEIRFSGVPTDSGLSDHDSVMSVLTAMGCAQRVGTILDIRKWNDTPASRPNNAPQRQQAPQNIGSLVAKFASPTVRDFVLSKASALKDKTAQIVFGTGGPTKIYLSPILPPSVYKIWRSALIKSRDLGYMRPTIHNMTVCMRADRFSPFLPILSINELSQLPRNQAAMPPTQPAGQNSSGMDQ</sequence>
<comment type="caution">
    <text evidence="1">The sequence shown here is derived from an EMBL/GenBank/DDBJ whole genome shotgun (WGS) entry which is preliminary data.</text>
</comment>
<accession>A0ACC2PH14</accession>
<evidence type="ECO:0000313" key="1">
    <source>
        <dbReference type="EMBL" id="KAJ8682642.1"/>
    </source>
</evidence>
<keyword evidence="2" id="KW-1185">Reference proteome</keyword>
<name>A0ACC2PH14_9HYME</name>
<evidence type="ECO:0000313" key="2">
    <source>
        <dbReference type="Proteomes" id="UP001239111"/>
    </source>
</evidence>